<sequence>MDKCFSQASCSIINRIETNWSSMPHYGRVRSDETTPTFHRAELPTCGVMHSSFRLADLMWTPNLLSLPNKPTFAISILLFILSTNPINNANPVVRVVVGGGGYASKQVGSFQLRNNLHPPDVTDAFEMNINIVGHEDADDIEQPQHQQRQQPQQQQGRQPQQQQRQPQQQITQHIINSNILNDQSYDNKISNDDKNTDTFRMGNNMNEDVNMEKTELQKVNLRSKRSIHSVQVVHELNRQADCIKKGFSKCPSNKKMKNQREVLA</sequence>
<dbReference type="HOGENOM" id="CLU_1050816_0_0_1"/>
<reference evidence="3" key="3">
    <citation type="submission" date="2015-06" db="UniProtKB">
        <authorList>
            <consortium name="EnsemblMetazoa"/>
        </authorList>
    </citation>
    <scope>IDENTIFICATION</scope>
</reference>
<feature type="region of interest" description="Disordered" evidence="1">
    <location>
        <begin position="141"/>
        <end position="171"/>
    </location>
</feature>
<evidence type="ECO:0000256" key="1">
    <source>
        <dbReference type="SAM" id="MobiDB-lite"/>
    </source>
</evidence>
<proteinExistence type="predicted"/>
<dbReference type="CTD" id="20200224"/>
<feature type="compositionally biased region" description="Low complexity" evidence="1">
    <location>
        <begin position="144"/>
        <end position="170"/>
    </location>
</feature>
<dbReference type="Proteomes" id="UP000015101">
    <property type="component" value="Unassembled WGS sequence"/>
</dbReference>
<organism evidence="3 4">
    <name type="scientific">Helobdella robusta</name>
    <name type="common">Californian leech</name>
    <dbReference type="NCBI Taxonomy" id="6412"/>
    <lineage>
        <taxon>Eukaryota</taxon>
        <taxon>Metazoa</taxon>
        <taxon>Spiralia</taxon>
        <taxon>Lophotrochozoa</taxon>
        <taxon>Annelida</taxon>
        <taxon>Clitellata</taxon>
        <taxon>Hirudinea</taxon>
        <taxon>Rhynchobdellida</taxon>
        <taxon>Glossiphoniidae</taxon>
        <taxon>Helobdella</taxon>
    </lineage>
</organism>
<evidence type="ECO:0000313" key="4">
    <source>
        <dbReference type="Proteomes" id="UP000015101"/>
    </source>
</evidence>
<reference evidence="4" key="1">
    <citation type="submission" date="2012-12" db="EMBL/GenBank/DDBJ databases">
        <authorList>
            <person name="Hellsten U."/>
            <person name="Grimwood J."/>
            <person name="Chapman J.A."/>
            <person name="Shapiro H."/>
            <person name="Aerts A."/>
            <person name="Otillar R.P."/>
            <person name="Terry A.Y."/>
            <person name="Boore J.L."/>
            <person name="Simakov O."/>
            <person name="Marletaz F."/>
            <person name="Cho S.-J."/>
            <person name="Edsinger-Gonzales E."/>
            <person name="Havlak P."/>
            <person name="Kuo D.-H."/>
            <person name="Larsson T."/>
            <person name="Lv J."/>
            <person name="Arendt D."/>
            <person name="Savage R."/>
            <person name="Osoegawa K."/>
            <person name="de Jong P."/>
            <person name="Lindberg D.R."/>
            <person name="Seaver E.C."/>
            <person name="Weisblat D.A."/>
            <person name="Putnam N.H."/>
            <person name="Grigoriev I.V."/>
            <person name="Rokhsar D.S."/>
        </authorList>
    </citation>
    <scope>NUCLEOTIDE SEQUENCE</scope>
</reference>
<dbReference type="EnsemblMetazoa" id="HelroT163794">
    <property type="protein sequence ID" value="HelroP163794"/>
    <property type="gene ID" value="HelroG163794"/>
</dbReference>
<dbReference type="AlphaFoldDB" id="T1EUH4"/>
<dbReference type="GeneID" id="20200224"/>
<accession>T1EUH4</accession>
<dbReference type="InParanoid" id="T1EUH4"/>
<dbReference type="KEGG" id="hro:HELRODRAFT_163794"/>
<gene>
    <name evidence="3" type="primary">20200224</name>
    <name evidence="2" type="ORF">HELRODRAFT_163794</name>
</gene>
<protein>
    <submittedName>
        <fullName evidence="2 3">Uncharacterized protein</fullName>
    </submittedName>
</protein>
<dbReference type="EMBL" id="AMQM01001456">
    <property type="status" value="NOT_ANNOTATED_CDS"/>
    <property type="molecule type" value="Genomic_DNA"/>
</dbReference>
<evidence type="ECO:0000313" key="2">
    <source>
        <dbReference type="EMBL" id="ESN96698.1"/>
    </source>
</evidence>
<keyword evidence="4" id="KW-1185">Reference proteome</keyword>
<dbReference type="EMBL" id="KB097495">
    <property type="protein sequence ID" value="ESN96698.1"/>
    <property type="molecule type" value="Genomic_DNA"/>
</dbReference>
<dbReference type="RefSeq" id="XP_009025818.1">
    <property type="nucleotide sequence ID" value="XM_009027570.1"/>
</dbReference>
<evidence type="ECO:0000313" key="3">
    <source>
        <dbReference type="EnsemblMetazoa" id="HelroP163794"/>
    </source>
</evidence>
<reference evidence="2 4" key="2">
    <citation type="journal article" date="2013" name="Nature">
        <title>Insights into bilaterian evolution from three spiralian genomes.</title>
        <authorList>
            <person name="Simakov O."/>
            <person name="Marletaz F."/>
            <person name="Cho S.J."/>
            <person name="Edsinger-Gonzales E."/>
            <person name="Havlak P."/>
            <person name="Hellsten U."/>
            <person name="Kuo D.H."/>
            <person name="Larsson T."/>
            <person name="Lv J."/>
            <person name="Arendt D."/>
            <person name="Savage R."/>
            <person name="Osoegawa K."/>
            <person name="de Jong P."/>
            <person name="Grimwood J."/>
            <person name="Chapman J.A."/>
            <person name="Shapiro H."/>
            <person name="Aerts A."/>
            <person name="Otillar R.P."/>
            <person name="Terry A.Y."/>
            <person name="Boore J.L."/>
            <person name="Grigoriev I.V."/>
            <person name="Lindberg D.R."/>
            <person name="Seaver E.C."/>
            <person name="Weisblat D.A."/>
            <person name="Putnam N.H."/>
            <person name="Rokhsar D.S."/>
        </authorList>
    </citation>
    <scope>NUCLEOTIDE SEQUENCE</scope>
</reference>
<name>T1EUH4_HELRO</name>